<dbReference type="Proteomes" id="UP001491552">
    <property type="component" value="Unassembled WGS sequence"/>
</dbReference>
<name>A0ABV1G3I0_9FIRM</name>
<feature type="non-terminal residue" evidence="1">
    <location>
        <position position="73"/>
    </location>
</feature>
<dbReference type="RefSeq" id="WP_349134665.1">
    <property type="nucleotide sequence ID" value="NZ_JBBMFF010000089.1"/>
</dbReference>
<protein>
    <submittedName>
        <fullName evidence="1">Uncharacterized protein</fullName>
    </submittedName>
</protein>
<organism evidence="1 2">
    <name type="scientific">Faecousia intestinalis</name>
    <dbReference type="NCBI Taxonomy" id="3133167"/>
    <lineage>
        <taxon>Bacteria</taxon>
        <taxon>Bacillati</taxon>
        <taxon>Bacillota</taxon>
        <taxon>Clostridia</taxon>
        <taxon>Eubacteriales</taxon>
        <taxon>Oscillospiraceae</taxon>
        <taxon>Faecousia</taxon>
    </lineage>
</organism>
<gene>
    <name evidence="1" type="ORF">WMO66_01610</name>
</gene>
<evidence type="ECO:0000313" key="1">
    <source>
        <dbReference type="EMBL" id="MEQ2509956.1"/>
    </source>
</evidence>
<keyword evidence="2" id="KW-1185">Reference proteome</keyword>
<proteinExistence type="predicted"/>
<accession>A0ABV1G3I0</accession>
<dbReference type="EMBL" id="JBBMFF010000089">
    <property type="protein sequence ID" value="MEQ2509956.1"/>
    <property type="molecule type" value="Genomic_DNA"/>
</dbReference>
<reference evidence="1 2" key="1">
    <citation type="submission" date="2024-03" db="EMBL/GenBank/DDBJ databases">
        <title>Human intestinal bacterial collection.</title>
        <authorList>
            <person name="Pauvert C."/>
            <person name="Hitch T.C.A."/>
            <person name="Clavel T."/>
        </authorList>
    </citation>
    <scope>NUCLEOTIDE SEQUENCE [LARGE SCALE GENOMIC DNA]</scope>
    <source>
        <strain evidence="1 2">CLA-AA-H192</strain>
    </source>
</reference>
<comment type="caution">
    <text evidence="1">The sequence shown here is derived from an EMBL/GenBank/DDBJ whole genome shotgun (WGS) entry which is preliminary data.</text>
</comment>
<evidence type="ECO:0000313" key="2">
    <source>
        <dbReference type="Proteomes" id="UP001491552"/>
    </source>
</evidence>
<sequence>MFTKLMISYFAEKGKKEKPVRRRAWCCTGDTHRLPKKTYKPITSAAALRERLASCRFGGTIVDRTRLVGERHA</sequence>